<evidence type="ECO:0000313" key="4">
    <source>
        <dbReference type="Proteomes" id="UP000178082"/>
    </source>
</evidence>
<comment type="caution">
    <text evidence="3">The sequence shown here is derived from an EMBL/GenBank/DDBJ whole genome shotgun (WGS) entry which is preliminary data.</text>
</comment>
<dbReference type="PANTHER" id="PTHR42897:SF2">
    <property type="entry name" value="PYRUVATE SYNTHASE SUBUNIT PORB"/>
    <property type="match status" value="1"/>
</dbReference>
<dbReference type="STRING" id="1817883.A3G31_04880"/>
<keyword evidence="1" id="KW-0560">Oxidoreductase</keyword>
<dbReference type="SUPFAM" id="SSF52518">
    <property type="entry name" value="Thiamin diphosphate-binding fold (THDP-binding)"/>
    <property type="match status" value="1"/>
</dbReference>
<name>A0A1F7SNH5_9BACT</name>
<dbReference type="AlphaFoldDB" id="A0A1F7SNH5"/>
<evidence type="ECO:0000256" key="1">
    <source>
        <dbReference type="ARBA" id="ARBA00023002"/>
    </source>
</evidence>
<dbReference type="Gene3D" id="3.40.50.970">
    <property type="match status" value="2"/>
</dbReference>
<dbReference type="GO" id="GO:0030976">
    <property type="term" value="F:thiamine pyrophosphate binding"/>
    <property type="evidence" value="ECO:0007669"/>
    <property type="project" value="InterPro"/>
</dbReference>
<dbReference type="Proteomes" id="UP000178082">
    <property type="component" value="Unassembled WGS sequence"/>
</dbReference>
<dbReference type="EMBL" id="MGDI01000002">
    <property type="protein sequence ID" value="OGL55340.1"/>
    <property type="molecule type" value="Genomic_DNA"/>
</dbReference>
<reference evidence="3 4" key="1">
    <citation type="journal article" date="2016" name="Nat. Commun.">
        <title>Thousands of microbial genomes shed light on interconnected biogeochemical processes in an aquifer system.</title>
        <authorList>
            <person name="Anantharaman K."/>
            <person name="Brown C.T."/>
            <person name="Hug L.A."/>
            <person name="Sharon I."/>
            <person name="Castelle C.J."/>
            <person name="Probst A.J."/>
            <person name="Thomas B.C."/>
            <person name="Singh A."/>
            <person name="Wilkins M.J."/>
            <person name="Karaoz U."/>
            <person name="Brodie E.L."/>
            <person name="Williams K.H."/>
            <person name="Hubbard S.S."/>
            <person name="Banfield J.F."/>
        </authorList>
    </citation>
    <scope>NUCLEOTIDE SEQUENCE [LARGE SCALE GENOMIC DNA]</scope>
</reference>
<dbReference type="InterPro" id="IPR011766">
    <property type="entry name" value="TPP_enzyme_TPP-bd"/>
</dbReference>
<dbReference type="InterPro" id="IPR029061">
    <property type="entry name" value="THDP-binding"/>
</dbReference>
<dbReference type="Pfam" id="PF02775">
    <property type="entry name" value="TPP_enzyme_C"/>
    <property type="match status" value="1"/>
</dbReference>
<keyword evidence="3" id="KW-0670">Pyruvate</keyword>
<evidence type="ECO:0000313" key="3">
    <source>
        <dbReference type="EMBL" id="OGL55340.1"/>
    </source>
</evidence>
<sequence length="314" mass="34823">MATLKELSKKDDLLASGHRLCAGCGVSVAIRQVLLATENPVVVSCATGCLEVATTIFPYTAWKVNWIHSAFENSAATISGVEAMYNSLKKQGKIPADSRIDFIAIGGDGGTYDIGLQSLSGALERRHRFLYICYDNGAYMNTGIQRSSATPYGAHTTTNPSGKVSFGKKQPRKDLTQIAAAHKIPYVAQGSPSHWNDLVTKVKKALSKDGPSFINVLANCNRGWRNKMEKSIELCRLAVQTCYWPLYEIEDGKLKINIKPKEIVPIREWVKEQGRFSHLEKPENQHVLDEMQEQINADWQRLLALEAANIPGYK</sequence>
<dbReference type="CDD" id="cd03376">
    <property type="entry name" value="TPP_PFOR_porB_like"/>
    <property type="match status" value="1"/>
</dbReference>
<dbReference type="PANTHER" id="PTHR42897">
    <property type="entry name" value="PYRUVATE SYNTHASE SUBUNIT PORB"/>
    <property type="match status" value="1"/>
</dbReference>
<feature type="domain" description="Thiamine pyrophosphate enzyme TPP-binding" evidence="2">
    <location>
        <begin position="47"/>
        <end position="216"/>
    </location>
</feature>
<accession>A0A1F7SNH5</accession>
<protein>
    <submittedName>
        <fullName evidence="3">Pyruvate ferredoxin oxidoreductase</fullName>
    </submittedName>
</protein>
<dbReference type="InterPro" id="IPR051479">
    <property type="entry name" value="PorB-like"/>
</dbReference>
<evidence type="ECO:0000259" key="2">
    <source>
        <dbReference type="Pfam" id="PF02775"/>
    </source>
</evidence>
<organism evidence="3 4">
    <name type="scientific">Candidatus Schekmanbacteria bacterium RIFCSPLOWO2_12_FULL_38_15</name>
    <dbReference type="NCBI Taxonomy" id="1817883"/>
    <lineage>
        <taxon>Bacteria</taxon>
        <taxon>Candidatus Schekmaniibacteriota</taxon>
    </lineage>
</organism>
<proteinExistence type="predicted"/>
<gene>
    <name evidence="3" type="ORF">A3G31_04880</name>
</gene>
<dbReference type="GO" id="GO:0016491">
    <property type="term" value="F:oxidoreductase activity"/>
    <property type="evidence" value="ECO:0007669"/>
    <property type="project" value="UniProtKB-KW"/>
</dbReference>